<dbReference type="AlphaFoldDB" id="A0AAX1JG85"/>
<evidence type="ECO:0000256" key="1">
    <source>
        <dbReference type="SAM" id="MobiDB-lite"/>
    </source>
</evidence>
<evidence type="ECO:0000313" key="4">
    <source>
        <dbReference type="Proteomes" id="UP000465306"/>
    </source>
</evidence>
<organism evidence="3 5">
    <name type="scientific">Mycobacterium kubicae</name>
    <dbReference type="NCBI Taxonomy" id="120959"/>
    <lineage>
        <taxon>Bacteria</taxon>
        <taxon>Bacillati</taxon>
        <taxon>Actinomycetota</taxon>
        <taxon>Actinomycetes</taxon>
        <taxon>Mycobacteriales</taxon>
        <taxon>Mycobacteriaceae</taxon>
        <taxon>Mycobacterium</taxon>
        <taxon>Mycobacterium simiae complex</taxon>
    </lineage>
</organism>
<dbReference type="EMBL" id="CP065047">
    <property type="protein sequence ID" value="QPI39353.1"/>
    <property type="molecule type" value="Genomic_DNA"/>
</dbReference>
<feature type="region of interest" description="Disordered" evidence="1">
    <location>
        <begin position="1"/>
        <end position="24"/>
    </location>
</feature>
<dbReference type="Proteomes" id="UP000663583">
    <property type="component" value="Chromosome"/>
</dbReference>
<evidence type="ECO:0000313" key="3">
    <source>
        <dbReference type="EMBL" id="QPI39353.1"/>
    </source>
</evidence>
<reference evidence="2 4" key="1">
    <citation type="journal article" date="2019" name="Emerg. Microbes Infect.">
        <title>Comprehensive subspecies identification of 175 nontuberculous mycobacteria species based on 7547 genomic profiles.</title>
        <authorList>
            <person name="Matsumoto Y."/>
            <person name="Kinjo T."/>
            <person name="Motooka D."/>
            <person name="Nabeya D."/>
            <person name="Jung N."/>
            <person name="Uechi K."/>
            <person name="Horii T."/>
            <person name="Iida T."/>
            <person name="Fujita J."/>
            <person name="Nakamura S."/>
        </authorList>
    </citation>
    <scope>NUCLEOTIDE SEQUENCE [LARGE SCALE GENOMIC DNA]</scope>
    <source>
        <strain evidence="2 4">JCM 13573</strain>
    </source>
</reference>
<evidence type="ECO:0000313" key="2">
    <source>
        <dbReference type="EMBL" id="GFG63922.1"/>
    </source>
</evidence>
<evidence type="ECO:0000313" key="5">
    <source>
        <dbReference type="Proteomes" id="UP000663583"/>
    </source>
</evidence>
<proteinExistence type="predicted"/>
<name>A0AAX1JG85_9MYCO</name>
<dbReference type="Proteomes" id="UP000465306">
    <property type="component" value="Unassembled WGS sequence"/>
</dbReference>
<protein>
    <submittedName>
        <fullName evidence="3">Uncharacterized protein</fullName>
    </submittedName>
</protein>
<sequence length="74" mass="8092">MADESWTVEIGEVDDPTNPGVPPVPNTVYEGDEAGARAAYDEHTSQATEKDYRYVMLRHIGEVLECWGTPPAVG</sequence>
<dbReference type="RefSeq" id="WP_068163304.1">
    <property type="nucleotide sequence ID" value="NZ_BLKU01000003.1"/>
</dbReference>
<reference evidence="2" key="2">
    <citation type="submission" date="2020-02" db="EMBL/GenBank/DDBJ databases">
        <authorList>
            <person name="Matsumoto Y."/>
            <person name="Kinjo T."/>
            <person name="Motooka D."/>
            <person name="Nabeya D."/>
            <person name="Jung N."/>
            <person name="Uechi K."/>
            <person name="Horii T."/>
            <person name="Iida T."/>
            <person name="Fujita J."/>
            <person name="Nakamura S."/>
        </authorList>
    </citation>
    <scope>NUCLEOTIDE SEQUENCE</scope>
    <source>
        <strain evidence="2">JCM 13573</strain>
    </source>
</reference>
<gene>
    <name evidence="3" type="ORF">I2456_07765</name>
    <name evidence="2" type="ORF">MKUB_14120</name>
</gene>
<dbReference type="KEGG" id="mku:I2456_07765"/>
<reference evidence="3" key="3">
    <citation type="submission" date="2020-11" db="EMBL/GenBank/DDBJ databases">
        <title>Intraspecies plasmid and genomic variation of Mycobacterium kubicae revealed by the complete genome sequences of two clinical isolates.</title>
        <authorList>
            <person name="Hendrix J.R."/>
            <person name="Epperson L.E."/>
            <person name="Honda J.R."/>
            <person name="Strong M."/>
        </authorList>
    </citation>
    <scope>NUCLEOTIDE SEQUENCE</scope>
    <source>
        <strain evidence="3">JCM 13573</strain>
    </source>
</reference>
<accession>A0AAX1JG85</accession>
<dbReference type="EMBL" id="BLKU01000003">
    <property type="protein sequence ID" value="GFG63922.1"/>
    <property type="molecule type" value="Genomic_DNA"/>
</dbReference>
<keyword evidence="4" id="KW-1185">Reference proteome</keyword>